<keyword evidence="4" id="KW-1185">Reference proteome</keyword>
<keyword evidence="1" id="KW-0456">Lyase</keyword>
<dbReference type="GO" id="GO:0019748">
    <property type="term" value="P:secondary metabolic process"/>
    <property type="evidence" value="ECO:0007669"/>
    <property type="project" value="TreeGrafter"/>
</dbReference>
<feature type="domain" description="Amidohydrolase-related" evidence="2">
    <location>
        <begin position="62"/>
        <end position="337"/>
    </location>
</feature>
<dbReference type="STRING" id="1235591.CAK95_14285"/>
<sequence length="337" mass="37719">MPSPPHGPQLEKANKIRSEETPMIIALEEHYFDADWNAQADTPRHSPRPDTPFLRRLSDLGEQRIKEMDEAGIDLQVISHAPPGAQGVKDADSVSWARRTNDRLHAAIQQHPSRFAGFAAVPTSDAVTGADELERAVGSLGFKGGMINSLTEGPFLDDKRYWPIFERAQALDVPIYLHPSDPNPAILSTYYKGYAETHPMFIRAGWGFMVETGTQAMRLVLSGIFDAYPRLKIILGHLGETIPYQIARIDEALSRDTPMKNFREVFSEHFYVTTSGFFSTPAMQCCIDEIGIDRVLFSVDWPYASNVAGVKWMKECAMTDSDKDKIFSGNAKRLLKL</sequence>
<proteinExistence type="predicted"/>
<dbReference type="SUPFAM" id="SSF51556">
    <property type="entry name" value="Metallo-dependent hydrolases"/>
    <property type="match status" value="1"/>
</dbReference>
<dbReference type="Proteomes" id="UP000194137">
    <property type="component" value="Chromosome"/>
</dbReference>
<dbReference type="InterPro" id="IPR032466">
    <property type="entry name" value="Metal_Hydrolase"/>
</dbReference>
<dbReference type="KEGG" id="psin:CAK95_14285"/>
<dbReference type="GO" id="GO:0016831">
    <property type="term" value="F:carboxy-lyase activity"/>
    <property type="evidence" value="ECO:0007669"/>
    <property type="project" value="InterPro"/>
</dbReference>
<evidence type="ECO:0000313" key="4">
    <source>
        <dbReference type="Proteomes" id="UP000194137"/>
    </source>
</evidence>
<evidence type="ECO:0000259" key="2">
    <source>
        <dbReference type="Pfam" id="PF04909"/>
    </source>
</evidence>
<reference evidence="3 4" key="1">
    <citation type="submission" date="2017-05" db="EMBL/GenBank/DDBJ databases">
        <title>Full genome sequence of Pseudorhodoplanes sinuspersici.</title>
        <authorList>
            <person name="Dastgheib S.M.M."/>
            <person name="Shavandi M."/>
            <person name="Tirandaz H."/>
        </authorList>
    </citation>
    <scope>NUCLEOTIDE SEQUENCE [LARGE SCALE GENOMIC DNA]</scope>
    <source>
        <strain evidence="3 4">RIPI110</strain>
    </source>
</reference>
<dbReference type="PANTHER" id="PTHR21240">
    <property type="entry name" value="2-AMINO-3-CARBOXYLMUCONATE-6-SEMIALDEHYDE DECARBOXYLASE"/>
    <property type="match status" value="1"/>
</dbReference>
<dbReference type="AlphaFoldDB" id="A0A1W6ZRS2"/>
<organism evidence="3 4">
    <name type="scientific">Pseudorhodoplanes sinuspersici</name>
    <dbReference type="NCBI Taxonomy" id="1235591"/>
    <lineage>
        <taxon>Bacteria</taxon>
        <taxon>Pseudomonadati</taxon>
        <taxon>Pseudomonadota</taxon>
        <taxon>Alphaproteobacteria</taxon>
        <taxon>Hyphomicrobiales</taxon>
        <taxon>Pseudorhodoplanes</taxon>
    </lineage>
</organism>
<dbReference type="Gene3D" id="3.20.20.140">
    <property type="entry name" value="Metal-dependent hydrolases"/>
    <property type="match status" value="1"/>
</dbReference>
<dbReference type="Pfam" id="PF04909">
    <property type="entry name" value="Amidohydro_2"/>
    <property type="match status" value="1"/>
</dbReference>
<dbReference type="EMBL" id="CP021112">
    <property type="protein sequence ID" value="ARQ00119.1"/>
    <property type="molecule type" value="Genomic_DNA"/>
</dbReference>
<dbReference type="InterPro" id="IPR006680">
    <property type="entry name" value="Amidohydro-rel"/>
</dbReference>
<dbReference type="InterPro" id="IPR032465">
    <property type="entry name" value="ACMSD"/>
</dbReference>
<evidence type="ECO:0000313" key="3">
    <source>
        <dbReference type="EMBL" id="ARQ00119.1"/>
    </source>
</evidence>
<name>A0A1W6ZRS2_9HYPH</name>
<accession>A0A1W6ZRS2</accession>
<gene>
    <name evidence="3" type="ORF">CAK95_14285</name>
</gene>
<evidence type="ECO:0000256" key="1">
    <source>
        <dbReference type="ARBA" id="ARBA00023239"/>
    </source>
</evidence>
<dbReference type="GO" id="GO:0005829">
    <property type="term" value="C:cytosol"/>
    <property type="evidence" value="ECO:0007669"/>
    <property type="project" value="TreeGrafter"/>
</dbReference>
<dbReference type="PANTHER" id="PTHR21240:SF30">
    <property type="entry name" value="AMIDOHYDROLASE-RELATED DOMAIN-CONTAINING PROTEIN-RELATED"/>
    <property type="match status" value="1"/>
</dbReference>
<protein>
    <recommendedName>
        <fullName evidence="2">Amidohydrolase-related domain-containing protein</fullName>
    </recommendedName>
</protein>
<dbReference type="GO" id="GO:0016787">
    <property type="term" value="F:hydrolase activity"/>
    <property type="evidence" value="ECO:0007669"/>
    <property type="project" value="InterPro"/>
</dbReference>